<evidence type="ECO:0000256" key="2">
    <source>
        <dbReference type="SAM" id="MobiDB-lite"/>
    </source>
</evidence>
<evidence type="ECO:0000256" key="1">
    <source>
        <dbReference type="SAM" id="Coils"/>
    </source>
</evidence>
<dbReference type="OrthoDB" id="336088at2759"/>
<feature type="coiled-coil region" evidence="1">
    <location>
        <begin position="194"/>
        <end position="283"/>
    </location>
</feature>
<protein>
    <submittedName>
        <fullName evidence="3">Uncharacterized protein</fullName>
    </submittedName>
</protein>
<evidence type="ECO:0000313" key="4">
    <source>
        <dbReference type="Proteomes" id="UP000190312"/>
    </source>
</evidence>
<reference evidence="3 4" key="1">
    <citation type="submission" date="2016-10" db="EMBL/GenBank/DDBJ databases">
        <title>Genome sequencing of Aspergillus oryzae BCC7051.</title>
        <authorList>
            <person name="Thammarongtham C."/>
            <person name="Vorapreeda T."/>
            <person name="Nookaew I."/>
            <person name="Srisuk T."/>
            <person name="Land M."/>
            <person name="Jeennor S."/>
            <person name="Laoteng K."/>
        </authorList>
    </citation>
    <scope>NUCLEOTIDE SEQUENCE [LARGE SCALE GENOMIC DNA]</scope>
    <source>
        <strain evidence="3 4">BCC7051</strain>
    </source>
</reference>
<feature type="region of interest" description="Disordered" evidence="2">
    <location>
        <begin position="101"/>
        <end position="174"/>
    </location>
</feature>
<dbReference type="EMBL" id="MKZY01000001">
    <property type="protein sequence ID" value="OOO14015.1"/>
    <property type="molecule type" value="Genomic_DNA"/>
</dbReference>
<dbReference type="VEuPathDB" id="FungiDB:AO090023000413"/>
<sequence>MPISLVPNTRWSDTVAEGEMPFKRIRAQAAQKARKRLRAAVDSPPAEKQHDLDVNSGQSRHPTITYKFFGAYEPIATTEGGYKEWRSKNQNASPVLATAEAVQTDDQPRGQNAQAATQTHPGQGRTLKPGSTHDHIQTSHRVPAAVERANKQTQRMTTSKISSTTSTPRKSQFNTLPQEVDSALSIVYRELEGVPLLQQKISDLESELDRVYQESNIQRNELALSRRVVERARMAEDELQRLIAEGTKRWACTKEITILKVKNQELESEVTGLRSELKKVHHSLARVETKAVDNAR</sequence>
<organism evidence="3 4">
    <name type="scientific">Aspergillus oryzae</name>
    <name type="common">Yellow koji mold</name>
    <dbReference type="NCBI Taxonomy" id="5062"/>
    <lineage>
        <taxon>Eukaryota</taxon>
        <taxon>Fungi</taxon>
        <taxon>Dikarya</taxon>
        <taxon>Ascomycota</taxon>
        <taxon>Pezizomycotina</taxon>
        <taxon>Eurotiomycetes</taxon>
        <taxon>Eurotiomycetidae</taxon>
        <taxon>Eurotiales</taxon>
        <taxon>Aspergillaceae</taxon>
        <taxon>Aspergillus</taxon>
        <taxon>Aspergillus subgen. Circumdati</taxon>
    </lineage>
</organism>
<dbReference type="Proteomes" id="UP000190312">
    <property type="component" value="Unassembled WGS sequence"/>
</dbReference>
<name>A0A1S9DY93_ASPOZ</name>
<evidence type="ECO:0000313" key="3">
    <source>
        <dbReference type="EMBL" id="OOO14015.1"/>
    </source>
</evidence>
<accession>A0A1S9DY93</accession>
<feature type="compositionally biased region" description="Low complexity" evidence="2">
    <location>
        <begin position="157"/>
        <end position="171"/>
    </location>
</feature>
<gene>
    <name evidence="3" type="ORF">OAory_01026100</name>
</gene>
<feature type="region of interest" description="Disordered" evidence="2">
    <location>
        <begin position="35"/>
        <end position="60"/>
    </location>
</feature>
<dbReference type="AlphaFoldDB" id="A0A1S9DY93"/>
<keyword evidence="1" id="KW-0175">Coiled coil</keyword>
<comment type="caution">
    <text evidence="3">The sequence shown here is derived from an EMBL/GenBank/DDBJ whole genome shotgun (WGS) entry which is preliminary data.</text>
</comment>
<proteinExistence type="predicted"/>
<feature type="compositionally biased region" description="Polar residues" evidence="2">
    <location>
        <begin position="109"/>
        <end position="121"/>
    </location>
</feature>